<evidence type="ECO:0000313" key="2">
    <source>
        <dbReference type="Proteomes" id="UP000614601"/>
    </source>
</evidence>
<comment type="caution">
    <text evidence="1">The sequence shown here is derived from an EMBL/GenBank/DDBJ whole genome shotgun (WGS) entry which is preliminary data.</text>
</comment>
<dbReference type="Proteomes" id="UP000783686">
    <property type="component" value="Unassembled WGS sequence"/>
</dbReference>
<dbReference type="Proteomes" id="UP000614601">
    <property type="component" value="Unassembled WGS sequence"/>
</dbReference>
<keyword evidence="2" id="KW-1185">Reference proteome</keyword>
<dbReference type="InterPro" id="IPR036397">
    <property type="entry name" value="RNaseH_sf"/>
</dbReference>
<reference evidence="1" key="1">
    <citation type="submission" date="2020-09" db="EMBL/GenBank/DDBJ databases">
        <authorList>
            <person name="Kikuchi T."/>
        </authorList>
    </citation>
    <scope>NUCLEOTIDE SEQUENCE</scope>
    <source>
        <strain evidence="1">SH1</strain>
    </source>
</reference>
<evidence type="ECO:0008006" key="3">
    <source>
        <dbReference type="Google" id="ProtNLM"/>
    </source>
</evidence>
<dbReference type="Gene3D" id="3.30.420.10">
    <property type="entry name" value="Ribonuclease H-like superfamily/Ribonuclease H"/>
    <property type="match status" value="1"/>
</dbReference>
<organism evidence="1 2">
    <name type="scientific">Bursaphelenchus okinawaensis</name>
    <dbReference type="NCBI Taxonomy" id="465554"/>
    <lineage>
        <taxon>Eukaryota</taxon>
        <taxon>Metazoa</taxon>
        <taxon>Ecdysozoa</taxon>
        <taxon>Nematoda</taxon>
        <taxon>Chromadorea</taxon>
        <taxon>Rhabditida</taxon>
        <taxon>Tylenchina</taxon>
        <taxon>Tylenchomorpha</taxon>
        <taxon>Aphelenchoidea</taxon>
        <taxon>Aphelenchoididae</taxon>
        <taxon>Bursaphelenchus</taxon>
    </lineage>
</organism>
<dbReference type="InterPro" id="IPR052709">
    <property type="entry name" value="Transposase-MT_Hybrid"/>
</dbReference>
<dbReference type="EMBL" id="CAJFDH010000005">
    <property type="protein sequence ID" value="CAD5222598.1"/>
    <property type="molecule type" value="Genomic_DNA"/>
</dbReference>
<sequence length="111" mass="13227">MVPHKTTIPVDVYCRQIKSVAAAFHGKKDRVFFIHDNARAYVIMLTQHKLKSFGWTEMPHALYSTDVVPSDYDMFHFLQNHLNAIRFDNRDDLKRWWTNFFNSKTPGFYRS</sequence>
<dbReference type="PANTHER" id="PTHR46060:SF1">
    <property type="entry name" value="MARINER MOS1 TRANSPOSASE-LIKE PROTEIN"/>
    <property type="match status" value="1"/>
</dbReference>
<dbReference type="PANTHER" id="PTHR46060">
    <property type="entry name" value="MARINER MOS1 TRANSPOSASE-LIKE PROTEIN"/>
    <property type="match status" value="1"/>
</dbReference>
<dbReference type="GO" id="GO:0003676">
    <property type="term" value="F:nucleic acid binding"/>
    <property type="evidence" value="ECO:0007669"/>
    <property type="project" value="InterPro"/>
</dbReference>
<dbReference type="EMBL" id="CAJFCW020000005">
    <property type="protein sequence ID" value="CAG9116562.1"/>
    <property type="molecule type" value="Genomic_DNA"/>
</dbReference>
<name>A0A811L4G6_9BILA</name>
<evidence type="ECO:0000313" key="1">
    <source>
        <dbReference type="EMBL" id="CAD5222598.1"/>
    </source>
</evidence>
<dbReference type="AlphaFoldDB" id="A0A811L4G6"/>
<protein>
    <recommendedName>
        <fullName evidence="3">Mariner Mos1 transposase</fullName>
    </recommendedName>
</protein>
<accession>A0A811L4G6</accession>
<dbReference type="OrthoDB" id="9970333at2759"/>
<gene>
    <name evidence="1" type="ORF">BOKJ2_LOCUS9724</name>
</gene>
<proteinExistence type="predicted"/>